<proteinExistence type="predicted"/>
<sequence length="389" mass="46369">MNPTKRHRGRRNETTSRRTFSCKYLLKKGTEKIKVCKRMFLNTPSIGEWTALNRQKDPENEEETQENDERNLYKFHKDDWCTNRGVEPLSSCTFSQVCEEQNLSLHRPKKYECDLCAAFNNISISRKKERQERKRIVIKLVSEECLYTMDLHLYNKTKLAVHNFTIFDLKSHDGYSFLWNETEGGLTANEFSTIITSFMRSQLPLLDQANILILYSDGCCYQNRNTTLLNPLLHGHTQMEADSMQTAIERQLNHKTINVPADYVYACRRARKNSRPYVVKYVNHEYFKQFDQHHMYTTNRPGRKAGEPTVTDWRALRWNIFYKLRFSENWTILPDRMKRNQSAMAFEKFPRLHKVRLKVKKLKFEHLQSLKETMEADFHSFYNNIPFEK</sequence>
<gene>
    <name evidence="1" type="ORF">PR048_001098</name>
</gene>
<dbReference type="PANTHER" id="PTHR10773">
    <property type="entry name" value="DNA-DIRECTED RNA POLYMERASES I, II, AND III SUBUNIT RPABC2"/>
    <property type="match status" value="1"/>
</dbReference>
<keyword evidence="2" id="KW-1185">Reference proteome</keyword>
<dbReference type="EMBL" id="JARBHB010000001">
    <property type="protein sequence ID" value="KAJ8895760.1"/>
    <property type="molecule type" value="Genomic_DNA"/>
</dbReference>
<dbReference type="PANTHER" id="PTHR10773:SF19">
    <property type="match status" value="1"/>
</dbReference>
<comment type="caution">
    <text evidence="1">The sequence shown here is derived from an EMBL/GenBank/DDBJ whole genome shotgun (WGS) entry which is preliminary data.</text>
</comment>
<reference evidence="1 2" key="1">
    <citation type="submission" date="2023-02" db="EMBL/GenBank/DDBJ databases">
        <title>LHISI_Scaffold_Assembly.</title>
        <authorList>
            <person name="Stuart O.P."/>
            <person name="Cleave R."/>
            <person name="Magrath M.J.L."/>
            <person name="Mikheyev A.S."/>
        </authorList>
    </citation>
    <scope>NUCLEOTIDE SEQUENCE [LARGE SCALE GENOMIC DNA]</scope>
    <source>
        <strain evidence="1">Daus_M_001</strain>
        <tissue evidence="1">Leg muscle</tissue>
    </source>
</reference>
<accession>A0ABQ9IGF9</accession>
<protein>
    <submittedName>
        <fullName evidence="1">Uncharacterized protein</fullName>
    </submittedName>
</protein>
<organism evidence="1 2">
    <name type="scientific">Dryococelus australis</name>
    <dbReference type="NCBI Taxonomy" id="614101"/>
    <lineage>
        <taxon>Eukaryota</taxon>
        <taxon>Metazoa</taxon>
        <taxon>Ecdysozoa</taxon>
        <taxon>Arthropoda</taxon>
        <taxon>Hexapoda</taxon>
        <taxon>Insecta</taxon>
        <taxon>Pterygota</taxon>
        <taxon>Neoptera</taxon>
        <taxon>Polyneoptera</taxon>
        <taxon>Phasmatodea</taxon>
        <taxon>Verophasmatodea</taxon>
        <taxon>Anareolatae</taxon>
        <taxon>Phasmatidae</taxon>
        <taxon>Eurycanthinae</taxon>
        <taxon>Dryococelus</taxon>
    </lineage>
</organism>
<evidence type="ECO:0000313" key="2">
    <source>
        <dbReference type="Proteomes" id="UP001159363"/>
    </source>
</evidence>
<evidence type="ECO:0000313" key="1">
    <source>
        <dbReference type="EMBL" id="KAJ8895760.1"/>
    </source>
</evidence>
<name>A0ABQ9IGF9_9NEOP</name>
<dbReference type="Proteomes" id="UP001159363">
    <property type="component" value="Chromosome 1"/>
</dbReference>